<dbReference type="PRINTS" id="PR00723">
    <property type="entry name" value="SUBTILISIN"/>
</dbReference>
<keyword evidence="3 5" id="KW-0378">Hydrolase</keyword>
<dbReference type="InterPro" id="IPR015500">
    <property type="entry name" value="Peptidase_S8_subtilisin-rel"/>
</dbReference>
<dbReference type="eggNOG" id="COG1404">
    <property type="taxonomic scope" value="Bacteria"/>
</dbReference>
<evidence type="ECO:0000259" key="8">
    <source>
        <dbReference type="Pfam" id="PF00082"/>
    </source>
</evidence>
<evidence type="ECO:0000313" key="10">
    <source>
        <dbReference type="Proteomes" id="UP000010816"/>
    </source>
</evidence>
<evidence type="ECO:0000256" key="2">
    <source>
        <dbReference type="ARBA" id="ARBA00022670"/>
    </source>
</evidence>
<feature type="active site" description="Charge relay system" evidence="5">
    <location>
        <position position="353"/>
    </location>
</feature>
<evidence type="ECO:0000256" key="7">
    <source>
        <dbReference type="SAM" id="SignalP"/>
    </source>
</evidence>
<dbReference type="SUPFAM" id="SSF52743">
    <property type="entry name" value="Subtilisin-like"/>
    <property type="match status" value="1"/>
</dbReference>
<keyword evidence="7" id="KW-0732">Signal</keyword>
<dbReference type="KEGG" id="tmb:Thimo_2277"/>
<dbReference type="InterPro" id="IPR000209">
    <property type="entry name" value="Peptidase_S8/S53_dom"/>
</dbReference>
<dbReference type="PANTHER" id="PTHR43806:SF11">
    <property type="entry name" value="CEREVISIN-RELATED"/>
    <property type="match status" value="1"/>
</dbReference>
<dbReference type="STRING" id="765912.Thimo_2277"/>
<evidence type="ECO:0000256" key="4">
    <source>
        <dbReference type="ARBA" id="ARBA00022825"/>
    </source>
</evidence>
<feature type="chain" id="PRO_5003943534" evidence="7">
    <location>
        <begin position="35"/>
        <end position="826"/>
    </location>
</feature>
<dbReference type="OrthoDB" id="614750at2"/>
<dbReference type="GO" id="GO:0006508">
    <property type="term" value="P:proteolysis"/>
    <property type="evidence" value="ECO:0007669"/>
    <property type="project" value="UniProtKB-KW"/>
</dbReference>
<evidence type="ECO:0000256" key="6">
    <source>
        <dbReference type="RuleBase" id="RU003355"/>
    </source>
</evidence>
<evidence type="ECO:0000256" key="5">
    <source>
        <dbReference type="PROSITE-ProRule" id="PRU01240"/>
    </source>
</evidence>
<organism evidence="9 10">
    <name type="scientific">Thioflavicoccus mobilis 8321</name>
    <dbReference type="NCBI Taxonomy" id="765912"/>
    <lineage>
        <taxon>Bacteria</taxon>
        <taxon>Pseudomonadati</taxon>
        <taxon>Pseudomonadota</taxon>
        <taxon>Gammaproteobacteria</taxon>
        <taxon>Chromatiales</taxon>
        <taxon>Chromatiaceae</taxon>
        <taxon>Thioflavicoccus</taxon>
    </lineage>
</organism>
<dbReference type="Gene3D" id="3.40.50.200">
    <property type="entry name" value="Peptidase S8/S53 domain"/>
    <property type="match status" value="1"/>
</dbReference>
<dbReference type="Gene3D" id="2.60.40.10">
    <property type="entry name" value="Immunoglobulins"/>
    <property type="match status" value="3"/>
</dbReference>
<feature type="signal peptide" evidence="7">
    <location>
        <begin position="1"/>
        <end position="34"/>
    </location>
</feature>
<dbReference type="InterPro" id="IPR022398">
    <property type="entry name" value="Peptidase_S8_His-AS"/>
</dbReference>
<dbReference type="PROSITE" id="PS00138">
    <property type="entry name" value="SUBTILASE_SER"/>
    <property type="match status" value="1"/>
</dbReference>
<dbReference type="InterPro" id="IPR023827">
    <property type="entry name" value="Peptidase_S8_Asp-AS"/>
</dbReference>
<evidence type="ECO:0000256" key="1">
    <source>
        <dbReference type="ARBA" id="ARBA00011073"/>
    </source>
</evidence>
<dbReference type="InterPro" id="IPR050131">
    <property type="entry name" value="Peptidase_S8_subtilisin-like"/>
</dbReference>
<comment type="similarity">
    <text evidence="1 5 6">Belongs to the peptidase S8 family.</text>
</comment>
<gene>
    <name evidence="9" type="ORF">Thimo_2277</name>
</gene>
<dbReference type="Pfam" id="PF00082">
    <property type="entry name" value="Peptidase_S8"/>
    <property type="match status" value="1"/>
</dbReference>
<dbReference type="PROSITE" id="PS51892">
    <property type="entry name" value="SUBTILASE"/>
    <property type="match status" value="1"/>
</dbReference>
<reference evidence="9 10" key="1">
    <citation type="submission" date="2011-09" db="EMBL/GenBank/DDBJ databases">
        <title>Complete sequence of chromosome of Thioflavicoccus mobilis 8321.</title>
        <authorList>
            <consortium name="US DOE Joint Genome Institute"/>
            <person name="Lucas S."/>
            <person name="Han J."/>
            <person name="Lapidus A."/>
            <person name="Cheng J.-F."/>
            <person name="Goodwin L."/>
            <person name="Pitluck S."/>
            <person name="Peters L."/>
            <person name="Ovchinnikova G."/>
            <person name="Lu M."/>
            <person name="Detter J.C."/>
            <person name="Han C."/>
            <person name="Tapia R."/>
            <person name="Land M."/>
            <person name="Hauser L."/>
            <person name="Kyrpides N."/>
            <person name="Ivanova N."/>
            <person name="Pagani I."/>
            <person name="Vogl K."/>
            <person name="Liu Z."/>
            <person name="Imhoff J."/>
            <person name="Thiel V."/>
            <person name="Frigaard N.-U."/>
            <person name="Bryant D."/>
            <person name="Woyke T."/>
        </authorList>
    </citation>
    <scope>NUCLEOTIDE SEQUENCE [LARGE SCALE GENOMIC DNA]</scope>
    <source>
        <strain evidence="9 10">8321</strain>
    </source>
</reference>
<dbReference type="RefSeq" id="WP_015281156.1">
    <property type="nucleotide sequence ID" value="NC_019940.1"/>
</dbReference>
<feature type="active site" description="Charge relay system" evidence="5">
    <location>
        <position position="192"/>
    </location>
</feature>
<dbReference type="PROSITE" id="PS00137">
    <property type="entry name" value="SUBTILASE_HIS"/>
    <property type="match status" value="1"/>
</dbReference>
<dbReference type="InterPro" id="IPR036116">
    <property type="entry name" value="FN3_sf"/>
</dbReference>
<dbReference type="EMBL" id="CP003051">
    <property type="protein sequence ID" value="AGA91021.1"/>
    <property type="molecule type" value="Genomic_DNA"/>
</dbReference>
<dbReference type="SUPFAM" id="SSF49265">
    <property type="entry name" value="Fibronectin type III"/>
    <property type="match status" value="1"/>
</dbReference>
<protein>
    <submittedName>
        <fullName evidence="9">Subtilisin-like serine protease</fullName>
    </submittedName>
</protein>
<dbReference type="HOGENOM" id="CLU_342864_0_0_6"/>
<feature type="active site" description="Charge relay system" evidence="5">
    <location>
        <position position="157"/>
    </location>
</feature>
<dbReference type="PATRIC" id="fig|765912.4.peg.2234"/>
<dbReference type="PROSITE" id="PS00136">
    <property type="entry name" value="SUBTILASE_ASP"/>
    <property type="match status" value="1"/>
</dbReference>
<feature type="domain" description="Peptidase S8/S53" evidence="8">
    <location>
        <begin position="151"/>
        <end position="407"/>
    </location>
</feature>
<dbReference type="AlphaFoldDB" id="L0GYK4"/>
<dbReference type="InterPro" id="IPR023828">
    <property type="entry name" value="Peptidase_S8_Ser-AS"/>
</dbReference>
<accession>L0GYK4</accession>
<proteinExistence type="inferred from homology"/>
<dbReference type="GO" id="GO:0004252">
    <property type="term" value="F:serine-type endopeptidase activity"/>
    <property type="evidence" value="ECO:0007669"/>
    <property type="project" value="UniProtKB-UniRule"/>
</dbReference>
<evidence type="ECO:0000256" key="3">
    <source>
        <dbReference type="ARBA" id="ARBA00022801"/>
    </source>
</evidence>
<dbReference type="InterPro" id="IPR013783">
    <property type="entry name" value="Ig-like_fold"/>
</dbReference>
<dbReference type="PANTHER" id="PTHR43806">
    <property type="entry name" value="PEPTIDASE S8"/>
    <property type="match status" value="1"/>
</dbReference>
<sequence length="826" mass="86658">MNASRIHTPTGPGTAALATLLLVLALLLPGPAAAQTTATTLLVTPSAPLSQAEAEALRADYAHHLAQVARLRRSGSLLIVELQPHAEPAEAIEALLADPRIARVELDPSLSLEELPNDPEIAEQWGLHDASSGIDIGFYDAYPIGIDAEPVLVAVIDSGVDLDHPDLVGRIATGIDLVDGDAEPWDTHPQGHGTMVAGIIAANADDGVGIAGVCAPCRILPIRVTGDGRFATSKLIEAIDLIIEHQPSVQVVNISAGLAPGLHVAALREALRDAAAAGITVVVAAGNDGAPLLGEPAAYPETIAVGAIDSTGRRADFSSKGESLDLVAPGVDILSSCPSDFGGMANDYGSGTSYAAPFVTGVVGLMKALEPDLTPPQLRGLLLAGTRDLIGPDGEDEPGWDRGYGWGLLDAYAALTVAPPLQPPPTPVALGIAADTLGELTMTWQPLAEADDYRIYRSTDPATLGELIGHAAGGDRFTDRLLPGTGGAPFYRVVASDAAGDSAPSAPLVGPWLCPAPFGVTATAGITADRVLVRWQPVDGASGYRVYRAKRPTETGSLIAEVSETAFDDDSFGITTPHYYRVSAVVQGCRENPGRPVVGWHAGLQRPPPAPTGLTASDNGFGFIDLWWDPTPGAMGYRIYRAPSASGPWSLRHTIPIADPTNFGSGIPPLETHWVDVTVPDGYSYYRIRALEPLIDGGGFLSGPYSEVVAGWSRPVRELLPSPPIMPLYIDPPLPLESIVPIHIDPLLLKPIAPIHIDPLLLKPIAPIHIDPLLLKPIAPIHVDPLLLKPIAPIHIDPLLLKPIASFHIDPLLLKPIAPAYIPPLL</sequence>
<dbReference type="Proteomes" id="UP000010816">
    <property type="component" value="Chromosome"/>
</dbReference>
<name>L0GYK4_9GAMM</name>
<keyword evidence="4 5" id="KW-0720">Serine protease</keyword>
<dbReference type="InterPro" id="IPR036852">
    <property type="entry name" value="Peptidase_S8/S53_dom_sf"/>
</dbReference>
<keyword evidence="10" id="KW-1185">Reference proteome</keyword>
<keyword evidence="2 5" id="KW-0645">Protease</keyword>
<evidence type="ECO:0000313" key="9">
    <source>
        <dbReference type="EMBL" id="AGA91021.1"/>
    </source>
</evidence>